<evidence type="ECO:0000313" key="12">
    <source>
        <dbReference type="EMBL" id="KAK2632783.1"/>
    </source>
</evidence>
<comment type="subcellular location">
    <subcellularLocation>
        <location evidence="1">Membrane</location>
        <topology evidence="1">Multi-pass membrane protein</topology>
    </subcellularLocation>
</comment>
<keyword evidence="14" id="KW-1185">Reference proteome</keyword>
<sequence length="394" mass="44207">MVACVGRIYAAETSLDVVTIRAFNTVDIFFCNFLKLVDTDAKLFFHSNGLMEWPVLRVEAPQNLTLLTAALLLVLLAKGYVPPGLVGLSLSYAFTLTGAHVLVTRWHCYVSNYIISVERIKQFMHIPSEPEGVLENHRPPSSWPSKGQIELEELKLGYRPNTPLVLKGITCTFKEGSRVGVVGRTGSGKLTLISALFRLVEPASRKIYIDGLDITSIGLKDLRMKLSIIPQESTLFRGSVRTNIDPFGLYSDHEIWTAQEKCQLKATISSLPDQLDSSGENWSAGRRQLICLGRVLLRRNRILALDEATASIDSATDAVLHRIIRQEFSDCTVITVAHRVPTVIDSDTVMILSYVAYEEPTSTMETNSYFYKLVAEYWSSCRRSFYHNFGKYHC</sequence>
<dbReference type="FunFam" id="3.40.50.300:FF:000163">
    <property type="entry name" value="Multidrug resistance-associated protein member 4"/>
    <property type="match status" value="1"/>
</dbReference>
<name>A0A058ZV69_EUCGR</name>
<dbReference type="CDD" id="cd03244">
    <property type="entry name" value="ABCC_MRP_domain2"/>
    <property type="match status" value="1"/>
</dbReference>
<comment type="similarity">
    <text evidence="2">Belongs to the ABC transporter superfamily. ABCC family. Conjugate transporter (TC 3.A.1.208) subfamily.</text>
</comment>
<keyword evidence="6" id="KW-0547">Nucleotide-binding</keyword>
<dbReference type="InterPro" id="IPR036640">
    <property type="entry name" value="ABC1_TM_sf"/>
</dbReference>
<evidence type="ECO:0000313" key="14">
    <source>
        <dbReference type="Proteomes" id="UP000030711"/>
    </source>
</evidence>
<dbReference type="Pfam" id="PF00005">
    <property type="entry name" value="ABC_tran"/>
    <property type="match status" value="1"/>
</dbReference>
<evidence type="ECO:0000256" key="4">
    <source>
        <dbReference type="ARBA" id="ARBA00022448"/>
    </source>
</evidence>
<dbReference type="SMART" id="SM00382">
    <property type="entry name" value="AAA"/>
    <property type="match status" value="1"/>
</dbReference>
<evidence type="ECO:0000256" key="9">
    <source>
        <dbReference type="ARBA" id="ARBA00023136"/>
    </source>
</evidence>
<evidence type="ECO:0000256" key="10">
    <source>
        <dbReference type="ARBA" id="ARBA00034018"/>
    </source>
</evidence>
<dbReference type="Gene3D" id="3.40.50.300">
    <property type="entry name" value="P-loop containing nucleotide triphosphate hydrolases"/>
    <property type="match status" value="1"/>
</dbReference>
<reference evidence="13" key="1">
    <citation type="submission" date="2013-07" db="EMBL/GenBank/DDBJ databases">
        <title>The genome of Eucalyptus grandis.</title>
        <authorList>
            <person name="Schmutz J."/>
            <person name="Hayes R."/>
            <person name="Myburg A."/>
            <person name="Tuskan G."/>
            <person name="Grattapaglia D."/>
            <person name="Rokhsar D.S."/>
        </authorList>
    </citation>
    <scope>NUCLEOTIDE SEQUENCE</scope>
    <source>
        <tissue evidence="13">Leaf extractions</tissue>
    </source>
</reference>
<dbReference type="Proteomes" id="UP000030711">
    <property type="component" value="Unassembled WGS sequence"/>
</dbReference>
<proteinExistence type="inferred from homology"/>
<dbReference type="GO" id="GO:0016020">
    <property type="term" value="C:membrane"/>
    <property type="evidence" value="ECO:0007669"/>
    <property type="project" value="UniProtKB-SubCell"/>
</dbReference>
<dbReference type="InterPro" id="IPR003593">
    <property type="entry name" value="AAA+_ATPase"/>
</dbReference>
<dbReference type="PANTHER" id="PTHR24223">
    <property type="entry name" value="ATP-BINDING CASSETTE SUB-FAMILY C"/>
    <property type="match status" value="1"/>
</dbReference>
<dbReference type="SUPFAM" id="SSF52540">
    <property type="entry name" value="P-loop containing nucleoside triphosphate hydrolases"/>
    <property type="match status" value="1"/>
</dbReference>
<dbReference type="InterPro" id="IPR050173">
    <property type="entry name" value="ABC_transporter_C-like"/>
</dbReference>
<protein>
    <recommendedName>
        <fullName evidence="3">ABC-type xenobiotic transporter</fullName>
        <ecNumber evidence="3">7.6.2.2</ecNumber>
    </recommendedName>
</protein>
<evidence type="ECO:0000256" key="8">
    <source>
        <dbReference type="ARBA" id="ARBA00022989"/>
    </source>
</evidence>
<reference evidence="12" key="2">
    <citation type="journal article" date="2014" name="Nature">
        <title>The genome of Eucalyptus grandis.</title>
        <authorList>
            <person name="Myburg A.A."/>
            <person name="Grattapaglia D."/>
            <person name="Tuskan G.A."/>
            <person name="Hellsten U."/>
            <person name="Hayes R.D."/>
            <person name="Grimwood J."/>
            <person name="Jenkins J."/>
            <person name="Lindquist E."/>
            <person name="Tice H."/>
            <person name="Bauer D."/>
            <person name="Goodstein D.M."/>
            <person name="Dubchak I."/>
            <person name="Poliakov A."/>
            <person name="Mizrachi E."/>
            <person name="Kullan A.R."/>
            <person name="Hussey S.G."/>
            <person name="Pinard D."/>
            <person name="van der Merwe K."/>
            <person name="Singh P."/>
            <person name="van Jaarsveld I."/>
            <person name="Silva-Junior O.B."/>
            <person name="Togawa R.C."/>
            <person name="Pappas M.R."/>
            <person name="Faria D.A."/>
            <person name="Sansaloni C.P."/>
            <person name="Petroli C.D."/>
            <person name="Yang X."/>
            <person name="Ranjan P."/>
            <person name="Tschaplinski T.J."/>
            <person name="Ye C.Y."/>
            <person name="Li T."/>
            <person name="Sterck L."/>
            <person name="Vanneste K."/>
            <person name="Murat F."/>
            <person name="Soler M."/>
            <person name="Clemente H.S."/>
            <person name="Saidi N."/>
            <person name="Cassan-Wang H."/>
            <person name="Dunand C."/>
            <person name="Hefer C.A."/>
            <person name="Bornberg-Bauer E."/>
            <person name="Kersting A.R."/>
            <person name="Vining K."/>
            <person name="Amarasinghe V."/>
            <person name="Ranik M."/>
            <person name="Naithani S."/>
            <person name="Elser J."/>
            <person name="Boyd A.E."/>
            <person name="Liston A."/>
            <person name="Spatafora J.W."/>
            <person name="Dharmwardhana P."/>
            <person name="Raja R."/>
            <person name="Sullivan C."/>
            <person name="Romanel E."/>
            <person name="Alves-Ferreira M."/>
            <person name="Kulheim C."/>
            <person name="Foley W."/>
            <person name="Carocha V."/>
            <person name="Paiva J."/>
            <person name="Kudrna D."/>
            <person name="Brommonschenkel S.H."/>
            <person name="Pasquali G."/>
            <person name="Byrne M."/>
            <person name="Rigault P."/>
            <person name="Tibbits J."/>
            <person name="Spokevicius A."/>
            <person name="Jones R.C."/>
            <person name="Steane D.A."/>
            <person name="Vaillancourt R.E."/>
            <person name="Potts B.M."/>
            <person name="Joubert F."/>
            <person name="Barry K."/>
            <person name="Pappas G.J."/>
            <person name="Strauss S.H."/>
            <person name="Jaiswal P."/>
            <person name="Grima-Pettenati J."/>
            <person name="Salse J."/>
            <person name="Van de Peer Y."/>
            <person name="Rokhsar D.S."/>
            <person name="Schmutz J."/>
        </authorList>
    </citation>
    <scope>NUCLEOTIDE SEQUENCE</scope>
    <source>
        <tissue evidence="12">Leaf extractions</tissue>
    </source>
</reference>
<evidence type="ECO:0000256" key="1">
    <source>
        <dbReference type="ARBA" id="ARBA00004141"/>
    </source>
</evidence>
<evidence type="ECO:0000256" key="7">
    <source>
        <dbReference type="ARBA" id="ARBA00022840"/>
    </source>
</evidence>
<dbReference type="GO" id="GO:0016887">
    <property type="term" value="F:ATP hydrolysis activity"/>
    <property type="evidence" value="ECO:0007669"/>
    <property type="project" value="InterPro"/>
</dbReference>
<dbReference type="STRING" id="71139.A0A058ZV69"/>
<keyword evidence="8" id="KW-1133">Transmembrane helix</keyword>
<dbReference type="InterPro" id="IPR003439">
    <property type="entry name" value="ABC_transporter-like_ATP-bd"/>
</dbReference>
<dbReference type="EC" id="7.6.2.2" evidence="3"/>
<keyword evidence="9" id="KW-0472">Membrane</keyword>
<keyword evidence="5" id="KW-0812">Transmembrane</keyword>
<dbReference type="InterPro" id="IPR027417">
    <property type="entry name" value="P-loop_NTPase"/>
</dbReference>
<evidence type="ECO:0000256" key="5">
    <source>
        <dbReference type="ARBA" id="ARBA00022692"/>
    </source>
</evidence>
<evidence type="ECO:0000256" key="2">
    <source>
        <dbReference type="ARBA" id="ARBA00009726"/>
    </source>
</evidence>
<reference evidence="12" key="3">
    <citation type="submission" date="2023-04" db="EMBL/GenBank/DDBJ databases">
        <title>WGS assembly of Eucalyptus grandis.</title>
        <authorList>
            <person name="Myburg A."/>
            <person name="Grattapaglia D."/>
            <person name="Tuskan G."/>
            <person name="Hellsten U."/>
            <person name="Hayes R."/>
            <person name="Grimwood J."/>
            <person name="Jenkins J."/>
            <person name="Lindquist E."/>
            <person name="Tice H."/>
            <person name="Bauer D."/>
            <person name="Goodstein D."/>
            <person name="Dubchak I."/>
            <person name="Poliakov A."/>
            <person name="Mizrachi E."/>
            <person name="Kullan A."/>
            <person name="Hussey S."/>
            <person name="Pinard D."/>
            <person name="Van D."/>
            <person name="Singh P."/>
            <person name="Van J."/>
            <person name="Silva-Junior O."/>
            <person name="Togawa R."/>
            <person name="Pappas M."/>
            <person name="Faria D."/>
            <person name="Sansaloni C."/>
            <person name="Petroli C."/>
            <person name="Yang X."/>
            <person name="Ranjan P."/>
            <person name="Tschaplinski T."/>
            <person name="Ye C."/>
            <person name="Li T."/>
            <person name="Sterck L."/>
            <person name="Vanneste K."/>
            <person name="Murat F."/>
            <person name="Soler M."/>
            <person name="Clemente H."/>
            <person name="Saidi N."/>
            <person name="Cassan-Wang H."/>
            <person name="Dunand C."/>
            <person name="Hefer C."/>
            <person name="Bornberg-Bauer E."/>
            <person name="Kersting A."/>
            <person name="Vining K."/>
            <person name="Amarasinghe V."/>
            <person name="Ranik M."/>
            <person name="Naithani S."/>
            <person name="Elser J."/>
            <person name="Boyd A."/>
            <person name="Liston A."/>
            <person name="Spatafora J."/>
            <person name="Dharmwardhana P."/>
            <person name="Raja R."/>
            <person name="Sullivan C."/>
            <person name="Romanel E."/>
            <person name="Alves-Ferreira M."/>
            <person name="Kulheim C."/>
            <person name="Foley W."/>
            <person name="Carocha V."/>
            <person name="Paiva J."/>
            <person name="Kudrna D."/>
            <person name="Brommonschenkel S."/>
            <person name="Pasquali G."/>
            <person name="Byrne M."/>
            <person name="Rigault P."/>
            <person name="Tibbits J."/>
            <person name="Spokevicius A."/>
            <person name="Jones R."/>
            <person name="Steane D."/>
            <person name="Vaillancourt R."/>
            <person name="Potts B."/>
            <person name="Joubert F."/>
            <person name="Barry K."/>
            <person name="Pappas G."/>
            <person name="Strauss S."/>
            <person name="Jaiswal P."/>
            <person name="Grima-Pettenati J."/>
            <person name="Salse J."/>
            <person name="Van D."/>
            <person name="Rokhsar D."/>
            <person name="Schmutz J."/>
        </authorList>
    </citation>
    <scope>NUCLEOTIDE SEQUENCE</scope>
    <source>
        <tissue evidence="12">Leaf extractions</tissue>
    </source>
</reference>
<evidence type="ECO:0000256" key="6">
    <source>
        <dbReference type="ARBA" id="ARBA00022741"/>
    </source>
</evidence>
<dbReference type="AlphaFoldDB" id="A0A058ZV69"/>
<dbReference type="SUPFAM" id="SSF90123">
    <property type="entry name" value="ABC transporter transmembrane region"/>
    <property type="match status" value="1"/>
</dbReference>
<comment type="catalytic activity">
    <reaction evidence="10">
        <text>ATP + H2O + xenobioticSide 1 = ADP + phosphate + xenobioticSide 2.</text>
        <dbReference type="EC" id="7.6.2.2"/>
    </reaction>
</comment>
<dbReference type="InParanoid" id="A0A058ZV69"/>
<dbReference type="EMBL" id="KK198868">
    <property type="protein sequence ID" value="KCW45261.1"/>
    <property type="molecule type" value="Genomic_DNA"/>
</dbReference>
<evidence type="ECO:0000259" key="11">
    <source>
        <dbReference type="PROSITE" id="PS50893"/>
    </source>
</evidence>
<dbReference type="Gramene" id="KCW45261">
    <property type="protein sequence ID" value="KCW45261"/>
    <property type="gene ID" value="EUGRSUZ_L01081"/>
</dbReference>
<evidence type="ECO:0000313" key="13">
    <source>
        <dbReference type="EMBL" id="KCW45261.1"/>
    </source>
</evidence>
<feature type="domain" description="ABC transporter" evidence="11">
    <location>
        <begin position="149"/>
        <end position="379"/>
    </location>
</feature>
<dbReference type="EMBL" id="MU848353">
    <property type="protein sequence ID" value="KAK2632783.1"/>
    <property type="molecule type" value="Genomic_DNA"/>
</dbReference>
<dbReference type="GO" id="GO:0005524">
    <property type="term" value="F:ATP binding"/>
    <property type="evidence" value="ECO:0007669"/>
    <property type="project" value="UniProtKB-KW"/>
</dbReference>
<keyword evidence="4" id="KW-0813">Transport</keyword>
<dbReference type="PROSITE" id="PS50893">
    <property type="entry name" value="ABC_TRANSPORTER_2"/>
    <property type="match status" value="1"/>
</dbReference>
<dbReference type="GO" id="GO:0008559">
    <property type="term" value="F:ABC-type xenobiotic transporter activity"/>
    <property type="evidence" value="ECO:0007669"/>
    <property type="project" value="UniProtKB-EC"/>
</dbReference>
<gene>
    <name evidence="13" type="ORF">EUGRSUZ_L01081</name>
</gene>
<dbReference type="OMA" id="IRARITM"/>
<dbReference type="PANTHER" id="PTHR24223:SF108">
    <property type="entry name" value="ABC TRANSPORTER C FAMILY MEMBER 8"/>
    <property type="match status" value="1"/>
</dbReference>
<organism evidence="13">
    <name type="scientific">Eucalyptus grandis</name>
    <name type="common">Flooded gum</name>
    <dbReference type="NCBI Taxonomy" id="71139"/>
    <lineage>
        <taxon>Eukaryota</taxon>
        <taxon>Viridiplantae</taxon>
        <taxon>Streptophyta</taxon>
        <taxon>Embryophyta</taxon>
        <taxon>Tracheophyta</taxon>
        <taxon>Spermatophyta</taxon>
        <taxon>Magnoliopsida</taxon>
        <taxon>eudicotyledons</taxon>
        <taxon>Gunneridae</taxon>
        <taxon>Pentapetalae</taxon>
        <taxon>rosids</taxon>
        <taxon>malvids</taxon>
        <taxon>Myrtales</taxon>
        <taxon>Myrtaceae</taxon>
        <taxon>Myrtoideae</taxon>
        <taxon>Eucalypteae</taxon>
        <taxon>Eucalyptus</taxon>
    </lineage>
</organism>
<reference evidence="12" key="4">
    <citation type="submission" date="2023-07" db="EMBL/GenBank/DDBJ databases">
        <authorList>
            <person name="Myburg A.A."/>
            <person name="Grattapaglia D."/>
            <person name="Tuskan G.A."/>
            <person name="Hellsten U."/>
            <person name="Hayes R.D."/>
            <person name="Grimwood J."/>
            <person name="Jenkins J."/>
            <person name="Lindquist E."/>
            <person name="Tice H."/>
            <person name="Bauer D."/>
            <person name="Goodstein D.M."/>
            <person name="Dubchak I."/>
            <person name="Poliakov A."/>
            <person name="Mizrachi E."/>
            <person name="Kullan A.R."/>
            <person name="Hussey S.G."/>
            <person name="Pinard D."/>
            <person name="Van D.M."/>
            <person name="Singh P."/>
            <person name="Van J.I."/>
            <person name="Silva-Junior O.B."/>
            <person name="Togawa R.C."/>
            <person name="Pappas M.R."/>
            <person name="Faria D.A."/>
            <person name="Sansaloni C.P."/>
            <person name="Petroli C.D."/>
            <person name="Yang X."/>
            <person name="Ranjan P."/>
            <person name="Tschaplinski T.J."/>
            <person name="Ye C.Y."/>
            <person name="Li T."/>
            <person name="Sterck L."/>
            <person name="Vanneste K."/>
            <person name="Murat F."/>
            <person name="Soler M."/>
            <person name="Clemente H.S."/>
            <person name="Saidi N."/>
            <person name="Cassan-Wang H."/>
            <person name="Dunand C."/>
            <person name="Hefer C.A."/>
            <person name="Bornberg-Bauer E."/>
            <person name="Kersting A.R."/>
            <person name="Vining K."/>
            <person name="Amarasinghe V."/>
            <person name="Ranik M."/>
            <person name="Naithani S."/>
            <person name="Elser J."/>
            <person name="Boyd A.E."/>
            <person name="Liston A."/>
            <person name="Spatafora J.W."/>
            <person name="Dharmwardhana P."/>
            <person name="Raja R."/>
            <person name="Sullivan C."/>
            <person name="Romanel E."/>
            <person name="Alves-Ferreira M."/>
            <person name="Kulheim C."/>
            <person name="Foley W."/>
            <person name="Carocha V."/>
            <person name="Paiva J."/>
            <person name="Kudrna D."/>
            <person name="Brommonschenkel S.H."/>
            <person name="Pasquali G."/>
            <person name="Byrne M."/>
            <person name="Rigault P."/>
            <person name="Tibbits J."/>
            <person name="Spokevicius A."/>
            <person name="Jones R.C."/>
            <person name="Steane D.A."/>
            <person name="Vaillancourt R.E."/>
            <person name="Potts B.M."/>
            <person name="Joubert F."/>
            <person name="Barry K."/>
            <person name="Pappas G.J."/>
            <person name="Strauss S.H."/>
            <person name="Jaiswal P."/>
            <person name="Grima-Pettenati J."/>
            <person name="Salse J."/>
            <person name="Van D.P."/>
            <person name="Rokhsar D.S."/>
            <person name="Schmutz J."/>
        </authorList>
    </citation>
    <scope>NUCLEOTIDE SEQUENCE</scope>
    <source>
        <tissue evidence="12">Leaf extractions</tissue>
    </source>
</reference>
<dbReference type="Gene3D" id="1.20.1560.10">
    <property type="entry name" value="ABC transporter type 1, transmembrane domain"/>
    <property type="match status" value="1"/>
</dbReference>
<evidence type="ECO:0000256" key="3">
    <source>
        <dbReference type="ARBA" id="ARBA00012191"/>
    </source>
</evidence>
<accession>A0A058ZV69</accession>
<keyword evidence="7" id="KW-0067">ATP-binding</keyword>